<evidence type="ECO:0000313" key="3">
    <source>
        <dbReference type="EMBL" id="KEQ18539.1"/>
    </source>
</evidence>
<keyword evidence="2" id="KW-0732">Signal</keyword>
<dbReference type="RefSeq" id="WP_051786119.1">
    <property type="nucleotide sequence ID" value="NZ_JOKH01000002.1"/>
</dbReference>
<dbReference type="NCBIfam" id="NF008574">
    <property type="entry name" value="PRK11528.1"/>
    <property type="match status" value="1"/>
</dbReference>
<evidence type="ECO:0000256" key="2">
    <source>
        <dbReference type="SAM" id="SignalP"/>
    </source>
</evidence>
<dbReference type="eggNOG" id="ENOG502Z8EW">
    <property type="taxonomic scope" value="Bacteria"/>
</dbReference>
<dbReference type="Proteomes" id="UP000028073">
    <property type="component" value="Unassembled WGS sequence"/>
</dbReference>
<proteinExistence type="inferred from homology"/>
<comment type="similarity">
    <text evidence="1">Belongs to the nucleoside-specific channel-forming outer membrane porin (Tsx) (TC 1.B.10) family.</text>
</comment>
<gene>
    <name evidence="3" type="ORF">GZ78_13790</name>
</gene>
<name>A0A081NJB6_9GAMM</name>
<dbReference type="GO" id="GO:0009279">
    <property type="term" value="C:cell outer membrane"/>
    <property type="evidence" value="ECO:0007669"/>
    <property type="project" value="InterPro"/>
</dbReference>
<feature type="chain" id="PRO_5001760893" evidence="2">
    <location>
        <begin position="25"/>
        <end position="248"/>
    </location>
</feature>
<reference evidence="3 4" key="1">
    <citation type="submission" date="2014-06" db="EMBL/GenBank/DDBJ databases">
        <title>Whole Genome Sequences of Three Symbiotic Endozoicomonas Bacteria.</title>
        <authorList>
            <person name="Neave M.J."/>
            <person name="Apprill A."/>
            <person name="Voolstra C.R."/>
        </authorList>
    </citation>
    <scope>NUCLEOTIDE SEQUENCE [LARGE SCALE GENOMIC DNA]</scope>
    <source>
        <strain evidence="3 4">DSM 25634</strain>
    </source>
</reference>
<dbReference type="SUPFAM" id="SSF111364">
    <property type="entry name" value="Tsx-like channel"/>
    <property type="match status" value="1"/>
</dbReference>
<dbReference type="Pfam" id="PF03502">
    <property type="entry name" value="Channel_Tsx"/>
    <property type="match status" value="1"/>
</dbReference>
<comment type="caution">
    <text evidence="3">The sequence shown here is derived from an EMBL/GenBank/DDBJ whole genome shotgun (WGS) entry which is preliminary data.</text>
</comment>
<dbReference type="InterPro" id="IPR018013">
    <property type="entry name" value="Channel_Tsx-like"/>
</dbReference>
<keyword evidence="4" id="KW-1185">Reference proteome</keyword>
<evidence type="ECO:0000313" key="4">
    <source>
        <dbReference type="Proteomes" id="UP000028073"/>
    </source>
</evidence>
<dbReference type="AlphaFoldDB" id="A0A081NJB6"/>
<accession>A0A081NJB6</accession>
<organism evidence="3 4">
    <name type="scientific">Endozoicomonas numazuensis</name>
    <dbReference type="NCBI Taxonomy" id="1137799"/>
    <lineage>
        <taxon>Bacteria</taxon>
        <taxon>Pseudomonadati</taxon>
        <taxon>Pseudomonadota</taxon>
        <taxon>Gammaproteobacteria</taxon>
        <taxon>Oceanospirillales</taxon>
        <taxon>Endozoicomonadaceae</taxon>
        <taxon>Endozoicomonas</taxon>
    </lineage>
</organism>
<evidence type="ECO:0000256" key="1">
    <source>
        <dbReference type="ARBA" id="ARBA00008728"/>
    </source>
</evidence>
<dbReference type="InterPro" id="IPR036777">
    <property type="entry name" value="Channel_Tsx-like_sf"/>
</dbReference>
<sequence length="248" mass="27761">MKLLRNATLALAALSAAYTTTASAEYQYGFGNISINRLDWSNGTEERTAGGKKDFTYLELEGGAGFDWGELYGFMDLENPHKSNEEDDGDGRRIAMKGTIRVNLGDSGLNLYGQVYDLSTDGFNEQNRVVGFGYNIAQGSFFFKPFIGLHNAQTTYFSGNNGYMLGWVLGYGFKAFGEDFMVTNWHETEFNRDKDYADGKETGQNGAVSLWWNATDKMTAGLQYRYADDKLGANTYQNGMIYSLKYNF</sequence>
<protein>
    <submittedName>
        <fullName evidence="3">Ion channel protein Tsx</fullName>
    </submittedName>
</protein>
<feature type="signal peptide" evidence="2">
    <location>
        <begin position="1"/>
        <end position="24"/>
    </location>
</feature>
<dbReference type="OrthoDB" id="6474234at2"/>
<dbReference type="EMBL" id="JOKH01000002">
    <property type="protein sequence ID" value="KEQ18539.1"/>
    <property type="molecule type" value="Genomic_DNA"/>
</dbReference>